<dbReference type="Gene3D" id="3.30.700.10">
    <property type="entry name" value="Glycoprotein, Type 4 Pilin"/>
    <property type="match status" value="1"/>
</dbReference>
<organism evidence="2 3">
    <name type="scientific">Desulfuromonas thiophila</name>
    <dbReference type="NCBI Taxonomy" id="57664"/>
    <lineage>
        <taxon>Bacteria</taxon>
        <taxon>Pseudomonadati</taxon>
        <taxon>Thermodesulfobacteriota</taxon>
        <taxon>Desulfuromonadia</taxon>
        <taxon>Desulfuromonadales</taxon>
        <taxon>Desulfuromonadaceae</taxon>
        <taxon>Desulfuromonas</taxon>
    </lineage>
</organism>
<reference evidence="3" key="1">
    <citation type="submission" date="2016-10" db="EMBL/GenBank/DDBJ databases">
        <authorList>
            <person name="Varghese N."/>
            <person name="Submissions S."/>
        </authorList>
    </citation>
    <scope>NUCLEOTIDE SEQUENCE [LARGE SCALE GENOMIC DNA]</scope>
    <source>
        <strain evidence="3">DSM 8987</strain>
    </source>
</reference>
<dbReference type="InterPro" id="IPR045584">
    <property type="entry name" value="Pilin-like"/>
</dbReference>
<dbReference type="NCBIfam" id="TIGR02532">
    <property type="entry name" value="IV_pilin_GFxxxE"/>
    <property type="match status" value="1"/>
</dbReference>
<keyword evidence="1" id="KW-1133">Transmembrane helix</keyword>
<name>A0A1G6ZKI0_9BACT</name>
<evidence type="ECO:0000313" key="2">
    <source>
        <dbReference type="EMBL" id="SDE03264.1"/>
    </source>
</evidence>
<keyword evidence="1" id="KW-0472">Membrane</keyword>
<keyword evidence="1" id="KW-0812">Transmembrane</keyword>
<proteinExistence type="predicted"/>
<feature type="transmembrane region" description="Helical" evidence="1">
    <location>
        <begin position="38"/>
        <end position="57"/>
    </location>
</feature>
<accession>A0A1G6ZKI0</accession>
<evidence type="ECO:0000313" key="3">
    <source>
        <dbReference type="Proteomes" id="UP000243205"/>
    </source>
</evidence>
<gene>
    <name evidence="2" type="ORF">SAMN05661003_10330</name>
</gene>
<dbReference type="SUPFAM" id="SSF54523">
    <property type="entry name" value="Pili subunits"/>
    <property type="match status" value="1"/>
</dbReference>
<dbReference type="Pfam" id="PF07963">
    <property type="entry name" value="N_methyl"/>
    <property type="match status" value="1"/>
</dbReference>
<keyword evidence="3" id="KW-1185">Reference proteome</keyword>
<dbReference type="STRING" id="57664.SAMN05661003_10330"/>
<dbReference type="Proteomes" id="UP000243205">
    <property type="component" value="Unassembled WGS sequence"/>
</dbReference>
<evidence type="ECO:0000256" key="1">
    <source>
        <dbReference type="SAM" id="Phobius"/>
    </source>
</evidence>
<dbReference type="EMBL" id="FNAQ01000003">
    <property type="protein sequence ID" value="SDE03264.1"/>
    <property type="molecule type" value="Genomic_DNA"/>
</dbReference>
<protein>
    <submittedName>
        <fullName evidence="2">MSHA biogenesis protein MshO</fullName>
    </submittedName>
</protein>
<dbReference type="InterPro" id="IPR012902">
    <property type="entry name" value="N_methyl_site"/>
</dbReference>
<dbReference type="AlphaFoldDB" id="A0A1G6ZKI0"/>
<sequence length="291" mass="31999">MGQNTVETLGRRRRPQVAPTGLICQTARTDIGFTLVELVVTLVIIGILAAMGGLFISRPIEGYVDLRRRAELVDQAEMALRRMQRDIRAALPNSVRVFDTGRGIEMLHVVDGGRYRRLPAADGTGDVLDFTTLDDRFDVVGGLQHFGDLRDGQLVVLYNLTPTGAQANAYTGDNVAPLDLAASDSRHLVLQAPHQYPLSSPYQRFFIVDEVVSYRFEAGQLRRYAGYAVDNSPGPPNAVTGVLVAQKMENIHFTYDAGLSSRAGLVTVELVLQEDGERIRLLQQTHVDNAP</sequence>